<name>A0A844GVM8_9CHRO</name>
<reference evidence="3 4" key="1">
    <citation type="submission" date="2019-11" db="EMBL/GenBank/DDBJ databases">
        <title>Isolation of a new High Light Tolerant Cyanobacteria.</title>
        <authorList>
            <person name="Dobson Z."/>
            <person name="Vaughn N."/>
            <person name="Vaughn M."/>
            <person name="Fromme P."/>
            <person name="Mazor Y."/>
        </authorList>
    </citation>
    <scope>NUCLEOTIDE SEQUENCE [LARGE SCALE GENOMIC DNA]</scope>
    <source>
        <strain evidence="3 4">0216</strain>
    </source>
</reference>
<dbReference type="InterPro" id="IPR021309">
    <property type="entry name" value="YgaP-like_TM"/>
</dbReference>
<gene>
    <name evidence="3" type="ORF">GGC33_16475</name>
</gene>
<dbReference type="Pfam" id="PF11127">
    <property type="entry name" value="YgaP-like_TM"/>
    <property type="match status" value="1"/>
</dbReference>
<proteinExistence type="predicted"/>
<feature type="transmembrane region" description="Helical" evidence="1">
    <location>
        <begin position="12"/>
        <end position="28"/>
    </location>
</feature>
<dbReference type="AlphaFoldDB" id="A0A844GVM8"/>
<keyword evidence="1" id="KW-0812">Transmembrane</keyword>
<evidence type="ECO:0000259" key="2">
    <source>
        <dbReference type="Pfam" id="PF11127"/>
    </source>
</evidence>
<evidence type="ECO:0000313" key="4">
    <source>
        <dbReference type="Proteomes" id="UP000437131"/>
    </source>
</evidence>
<keyword evidence="1" id="KW-1133">Transmembrane helix</keyword>
<comment type="caution">
    <text evidence="3">The sequence shown here is derived from an EMBL/GenBank/DDBJ whole genome shotgun (WGS) entry which is preliminary data.</text>
</comment>
<evidence type="ECO:0000313" key="3">
    <source>
        <dbReference type="EMBL" id="MTF40507.1"/>
    </source>
</evidence>
<evidence type="ECO:0000256" key="1">
    <source>
        <dbReference type="SAM" id="Phobius"/>
    </source>
</evidence>
<dbReference type="EMBL" id="WMIA01000032">
    <property type="protein sequence ID" value="MTF40507.1"/>
    <property type="molecule type" value="Genomic_DNA"/>
</dbReference>
<protein>
    <submittedName>
        <fullName evidence="3">DUF2892 domain-containing protein</fullName>
    </submittedName>
</protein>
<feature type="domain" description="Inner membrane protein YgaP-like transmembrane" evidence="2">
    <location>
        <begin position="1"/>
        <end position="65"/>
    </location>
</feature>
<sequence length="72" mass="7835">MLNNVGRSDRFFRLIFASILGYLGLFIYDGTALGLGLATASVLLTISGVFGFCFLYTVLGINTNNARESSKY</sequence>
<keyword evidence="1" id="KW-0472">Membrane</keyword>
<feature type="transmembrane region" description="Helical" evidence="1">
    <location>
        <begin position="34"/>
        <end position="59"/>
    </location>
</feature>
<dbReference type="Proteomes" id="UP000437131">
    <property type="component" value="Unassembled WGS sequence"/>
</dbReference>
<accession>A0A844GVM8</accession>
<organism evidence="3 4">
    <name type="scientific">Cyanobacterium aponinum 0216</name>
    <dbReference type="NCBI Taxonomy" id="2676140"/>
    <lineage>
        <taxon>Bacteria</taxon>
        <taxon>Bacillati</taxon>
        <taxon>Cyanobacteriota</taxon>
        <taxon>Cyanophyceae</taxon>
        <taxon>Oscillatoriophycideae</taxon>
        <taxon>Chroococcales</taxon>
        <taxon>Geminocystaceae</taxon>
        <taxon>Cyanobacterium</taxon>
    </lineage>
</organism>